<keyword evidence="9" id="KW-0472">Membrane</keyword>
<dbReference type="PROSITE" id="PS00211">
    <property type="entry name" value="ABC_TRANSPORTER_1"/>
    <property type="match status" value="1"/>
</dbReference>
<dbReference type="GO" id="GO:0015697">
    <property type="term" value="P:quaternary ammonium group transport"/>
    <property type="evidence" value="ECO:0007669"/>
    <property type="project" value="UniProtKB-ARBA"/>
</dbReference>
<name>A0A1G6ED06_9HYPH</name>
<evidence type="ECO:0000313" key="11">
    <source>
        <dbReference type="EMBL" id="SDB55228.1"/>
    </source>
</evidence>
<evidence type="ECO:0000256" key="5">
    <source>
        <dbReference type="ARBA" id="ARBA00022741"/>
    </source>
</evidence>
<keyword evidence="12" id="KW-1185">Reference proteome</keyword>
<keyword evidence="2" id="KW-0813">Transport</keyword>
<dbReference type="GO" id="GO:0043190">
    <property type="term" value="C:ATP-binding cassette (ABC) transporter complex"/>
    <property type="evidence" value="ECO:0007669"/>
    <property type="project" value="InterPro"/>
</dbReference>
<evidence type="ECO:0000256" key="7">
    <source>
        <dbReference type="ARBA" id="ARBA00023004"/>
    </source>
</evidence>
<keyword evidence="5" id="KW-0547">Nucleotide-binding</keyword>
<evidence type="ECO:0000256" key="2">
    <source>
        <dbReference type="ARBA" id="ARBA00022448"/>
    </source>
</evidence>
<dbReference type="InterPro" id="IPR012340">
    <property type="entry name" value="NA-bd_OB-fold"/>
</dbReference>
<reference evidence="11 12" key="1">
    <citation type="submission" date="2016-10" db="EMBL/GenBank/DDBJ databases">
        <authorList>
            <person name="de Groot N.N."/>
        </authorList>
    </citation>
    <scope>NUCLEOTIDE SEQUENCE [LARGE SCALE GENOMIC DNA]</scope>
    <source>
        <strain evidence="11 12">ATCC 35022</strain>
    </source>
</reference>
<dbReference type="GO" id="GO:0015408">
    <property type="term" value="F:ABC-type ferric iron transporter activity"/>
    <property type="evidence" value="ECO:0007669"/>
    <property type="project" value="InterPro"/>
</dbReference>
<keyword evidence="6 11" id="KW-0067">ATP-binding</keyword>
<keyword evidence="3" id="KW-1003">Cell membrane</keyword>
<dbReference type="PANTHER" id="PTHR42781">
    <property type="entry name" value="SPERMIDINE/PUTRESCINE IMPORT ATP-BINDING PROTEIN POTA"/>
    <property type="match status" value="1"/>
</dbReference>
<dbReference type="SUPFAM" id="SSF52540">
    <property type="entry name" value="P-loop containing nucleoside triphosphate hydrolases"/>
    <property type="match status" value="1"/>
</dbReference>
<dbReference type="Gene3D" id="2.40.50.100">
    <property type="match status" value="1"/>
</dbReference>
<sequence>MASAGQIIALRRPAAEMDQVLRPEQSDVVRLASVKPKPQPSAPPSLLVEDLSLSFGSIPAVDKVSLAIPAGDIVALVGHSGSGKSTLLRLIAGLERPDSGRVVINGTEVSGPNAFVPPERRGIGMMFQDYALFPHLSVLKNVLFGLRRVPAGEARERARQALDRVGLGGREDAFPHALSGGEQQRVALARAMVPGPDLLLMDEPFSNLDRRTRDIIRDETTAVLRESGTTTVVVTHDPDDAMRIADRIVMMQGGRFAQSGTAEELYQHPASLPVARFFCELNEIETACRNRMIATPFGDIPAPGTAEGTPVTVCVRPGDIQLFEPSVGDRTGRIISSQCLGETVLIHLAIDGLDRPLRVVAPADGAPATGRTVGFEVETGKLLVFPAG</sequence>
<dbReference type="SUPFAM" id="SSF50331">
    <property type="entry name" value="MOP-like"/>
    <property type="match status" value="1"/>
</dbReference>
<protein>
    <submittedName>
        <fullName evidence="11">Iron(III) transport system ATP-binding protein</fullName>
    </submittedName>
</protein>
<dbReference type="Proteomes" id="UP000199071">
    <property type="component" value="Unassembled WGS sequence"/>
</dbReference>
<evidence type="ECO:0000256" key="4">
    <source>
        <dbReference type="ARBA" id="ARBA00022496"/>
    </source>
</evidence>
<dbReference type="InterPro" id="IPR013611">
    <property type="entry name" value="Transp-assoc_OB_typ2"/>
</dbReference>
<dbReference type="GO" id="GO:0005524">
    <property type="term" value="F:ATP binding"/>
    <property type="evidence" value="ECO:0007669"/>
    <property type="project" value="UniProtKB-KW"/>
</dbReference>
<evidence type="ECO:0000256" key="6">
    <source>
        <dbReference type="ARBA" id="ARBA00022840"/>
    </source>
</evidence>
<evidence type="ECO:0000259" key="10">
    <source>
        <dbReference type="PROSITE" id="PS50893"/>
    </source>
</evidence>
<dbReference type="PANTHER" id="PTHR42781:SF4">
    <property type="entry name" value="SPERMIDINE_PUTRESCINE IMPORT ATP-BINDING PROTEIN POTA"/>
    <property type="match status" value="1"/>
</dbReference>
<dbReference type="InterPro" id="IPR008995">
    <property type="entry name" value="Mo/tungstate-bd_C_term_dom"/>
</dbReference>
<keyword evidence="7" id="KW-0408">Iron</keyword>
<evidence type="ECO:0000313" key="12">
    <source>
        <dbReference type="Proteomes" id="UP000199071"/>
    </source>
</evidence>
<comment type="similarity">
    <text evidence="1">Belongs to the ABC transporter superfamily.</text>
</comment>
<dbReference type="CDD" id="cd03259">
    <property type="entry name" value="ABC_Carb_Solutes_like"/>
    <property type="match status" value="1"/>
</dbReference>
<dbReference type="FunFam" id="3.40.50.300:FF:000425">
    <property type="entry name" value="Probable ABC transporter, ATP-binding subunit"/>
    <property type="match status" value="1"/>
</dbReference>
<keyword evidence="8" id="KW-0406">Ion transport</keyword>
<evidence type="ECO:0000256" key="1">
    <source>
        <dbReference type="ARBA" id="ARBA00005417"/>
    </source>
</evidence>
<dbReference type="Gene3D" id="2.40.50.140">
    <property type="entry name" value="Nucleic acid-binding proteins"/>
    <property type="match status" value="1"/>
</dbReference>
<evidence type="ECO:0000256" key="3">
    <source>
        <dbReference type="ARBA" id="ARBA00022475"/>
    </source>
</evidence>
<dbReference type="Gene3D" id="3.40.50.300">
    <property type="entry name" value="P-loop containing nucleotide triphosphate hydrolases"/>
    <property type="match status" value="1"/>
</dbReference>
<evidence type="ECO:0000256" key="8">
    <source>
        <dbReference type="ARBA" id="ARBA00023065"/>
    </source>
</evidence>
<dbReference type="InterPro" id="IPR017871">
    <property type="entry name" value="ABC_transporter-like_CS"/>
</dbReference>
<dbReference type="InterPro" id="IPR015853">
    <property type="entry name" value="ABC_transpr_FbpC"/>
</dbReference>
<organism evidence="11 12">
    <name type="scientific">Bauldia litoralis</name>
    <dbReference type="NCBI Taxonomy" id="665467"/>
    <lineage>
        <taxon>Bacteria</taxon>
        <taxon>Pseudomonadati</taxon>
        <taxon>Pseudomonadota</taxon>
        <taxon>Alphaproteobacteria</taxon>
        <taxon>Hyphomicrobiales</taxon>
        <taxon>Kaistiaceae</taxon>
        <taxon>Bauldia</taxon>
    </lineage>
</organism>
<proteinExistence type="inferred from homology"/>
<dbReference type="AlphaFoldDB" id="A0A1G6ED06"/>
<gene>
    <name evidence="11" type="ORF">SAMN02982931_04394</name>
</gene>
<dbReference type="STRING" id="665467.SAMN02982931_04394"/>
<accession>A0A1G6ED06</accession>
<dbReference type="OrthoDB" id="9802264at2"/>
<feature type="domain" description="ABC transporter" evidence="10">
    <location>
        <begin position="46"/>
        <end position="278"/>
    </location>
</feature>
<dbReference type="Pfam" id="PF00005">
    <property type="entry name" value="ABC_tran"/>
    <property type="match status" value="1"/>
</dbReference>
<dbReference type="InterPro" id="IPR003593">
    <property type="entry name" value="AAA+_ATPase"/>
</dbReference>
<dbReference type="PROSITE" id="PS50893">
    <property type="entry name" value="ABC_TRANSPORTER_2"/>
    <property type="match status" value="1"/>
</dbReference>
<dbReference type="SMART" id="SM00382">
    <property type="entry name" value="AAA"/>
    <property type="match status" value="1"/>
</dbReference>
<evidence type="ECO:0000256" key="9">
    <source>
        <dbReference type="ARBA" id="ARBA00023136"/>
    </source>
</evidence>
<dbReference type="Pfam" id="PF08402">
    <property type="entry name" value="TOBE_2"/>
    <property type="match status" value="1"/>
</dbReference>
<dbReference type="InterPro" id="IPR050093">
    <property type="entry name" value="ABC_SmlMolc_Importer"/>
</dbReference>
<dbReference type="InterPro" id="IPR027417">
    <property type="entry name" value="P-loop_NTPase"/>
</dbReference>
<dbReference type="InterPro" id="IPR003439">
    <property type="entry name" value="ABC_transporter-like_ATP-bd"/>
</dbReference>
<dbReference type="GO" id="GO:0016887">
    <property type="term" value="F:ATP hydrolysis activity"/>
    <property type="evidence" value="ECO:0007669"/>
    <property type="project" value="InterPro"/>
</dbReference>
<keyword evidence="4" id="KW-0410">Iron transport</keyword>
<dbReference type="EMBL" id="FMXQ01000011">
    <property type="protein sequence ID" value="SDB55228.1"/>
    <property type="molecule type" value="Genomic_DNA"/>
</dbReference>